<sequence>MLRVVILSLSDDGCSTPRVPVLACQDALRAAGAEIELVNAGSDAEIDAALASASGGSRLVVATAADGQVRAVVRRLVRKNTPAASKRPADLPADRTVPDLPPIGILPLDPTGPDLASRLGLPRDPALVAQAVLDGNVRRFDLLRNDGSSLTLDGALLGGADDEGRAVPFKAHVNVDDAVLSNGREPLIAAVVANAGGYSAFDGLPLVIDPKPSDGILDVAVALAVRRRGRVEIEVRRGRGRAVAVTPRADLPFLDDGVAGSLTRKRTWWMERAAWGAYAPA</sequence>
<dbReference type="AlphaFoldDB" id="A0A8J3Z8Z9"/>
<name>A0A8J3Z8Z9_9ACTN</name>
<dbReference type="Pfam" id="PF00781">
    <property type="entry name" value="DAGK_cat"/>
    <property type="match status" value="1"/>
</dbReference>
<accession>A0A8J3Z8Z9</accession>
<evidence type="ECO:0000259" key="1">
    <source>
        <dbReference type="PROSITE" id="PS50146"/>
    </source>
</evidence>
<gene>
    <name evidence="2" type="ORF">Vau01_072650</name>
</gene>
<proteinExistence type="predicted"/>
<evidence type="ECO:0000313" key="3">
    <source>
        <dbReference type="Proteomes" id="UP000612585"/>
    </source>
</evidence>
<dbReference type="PROSITE" id="PS50146">
    <property type="entry name" value="DAGK"/>
    <property type="match status" value="1"/>
</dbReference>
<organism evidence="2 3">
    <name type="scientific">Virgisporangium aurantiacum</name>
    <dbReference type="NCBI Taxonomy" id="175570"/>
    <lineage>
        <taxon>Bacteria</taxon>
        <taxon>Bacillati</taxon>
        <taxon>Actinomycetota</taxon>
        <taxon>Actinomycetes</taxon>
        <taxon>Micromonosporales</taxon>
        <taxon>Micromonosporaceae</taxon>
        <taxon>Virgisporangium</taxon>
    </lineage>
</organism>
<dbReference type="Proteomes" id="UP000612585">
    <property type="component" value="Unassembled WGS sequence"/>
</dbReference>
<dbReference type="InterPro" id="IPR017438">
    <property type="entry name" value="ATP-NAD_kinase_N"/>
</dbReference>
<protein>
    <recommendedName>
        <fullName evidence="1">DAGKc domain-containing protein</fullName>
    </recommendedName>
</protein>
<dbReference type="EMBL" id="BOPG01000048">
    <property type="protein sequence ID" value="GIJ59749.1"/>
    <property type="molecule type" value="Genomic_DNA"/>
</dbReference>
<reference evidence="2" key="1">
    <citation type="submission" date="2021-01" db="EMBL/GenBank/DDBJ databases">
        <title>Whole genome shotgun sequence of Virgisporangium aurantiacum NBRC 16421.</title>
        <authorList>
            <person name="Komaki H."/>
            <person name="Tamura T."/>
        </authorList>
    </citation>
    <scope>NUCLEOTIDE SEQUENCE</scope>
    <source>
        <strain evidence="2">NBRC 16421</strain>
    </source>
</reference>
<keyword evidence="3" id="KW-1185">Reference proteome</keyword>
<dbReference type="InterPro" id="IPR016064">
    <property type="entry name" value="NAD/diacylglycerol_kinase_sf"/>
</dbReference>
<dbReference type="Gene3D" id="3.40.50.10330">
    <property type="entry name" value="Probable inorganic polyphosphate/atp-NAD kinase, domain 1"/>
    <property type="match status" value="1"/>
</dbReference>
<evidence type="ECO:0000313" key="2">
    <source>
        <dbReference type="EMBL" id="GIJ59749.1"/>
    </source>
</evidence>
<feature type="domain" description="DAGKc" evidence="1">
    <location>
        <begin position="98"/>
        <end position="149"/>
    </location>
</feature>
<comment type="caution">
    <text evidence="2">The sequence shown here is derived from an EMBL/GenBank/DDBJ whole genome shotgun (WGS) entry which is preliminary data.</text>
</comment>
<dbReference type="InterPro" id="IPR001206">
    <property type="entry name" value="Diacylglycerol_kinase_cat_dom"/>
</dbReference>
<dbReference type="GO" id="GO:0016301">
    <property type="term" value="F:kinase activity"/>
    <property type="evidence" value="ECO:0007669"/>
    <property type="project" value="InterPro"/>
</dbReference>
<dbReference type="SUPFAM" id="SSF111331">
    <property type="entry name" value="NAD kinase/diacylglycerol kinase-like"/>
    <property type="match status" value="1"/>
</dbReference>
<dbReference type="RefSeq" id="WP_204002748.1">
    <property type="nucleotide sequence ID" value="NZ_BOPG01000048.1"/>
</dbReference>